<organism evidence="7 8">
    <name type="scientific">Propylenella binzhouense</name>
    <dbReference type="NCBI Taxonomy" id="2555902"/>
    <lineage>
        <taxon>Bacteria</taxon>
        <taxon>Pseudomonadati</taxon>
        <taxon>Pseudomonadota</taxon>
        <taxon>Alphaproteobacteria</taxon>
        <taxon>Hyphomicrobiales</taxon>
        <taxon>Propylenellaceae</taxon>
        <taxon>Propylenella</taxon>
    </lineage>
</organism>
<evidence type="ECO:0000256" key="4">
    <source>
        <dbReference type="ARBA" id="ARBA00022989"/>
    </source>
</evidence>
<feature type="transmembrane region" description="Helical" evidence="6">
    <location>
        <begin position="38"/>
        <end position="58"/>
    </location>
</feature>
<sequence>MEPAAGTDRLARSAVLISSIVLALATGLFIAWHAATALLLVGAGLIFAIALDAGARGLGRVIGGGRRLRLILTALVLVLLLGGAAAWSGASILQQAKSLLATLDQQVGRITQYLDAAGLLPSGGGGKALQGMLPSAGALFGGATNAIFATFGAVGNLVFVLFLAIFFAWEPEVYRAGFLSLVPPDKRPRLGEVLDKAGDALRGWLVGQAIGMMVIFLLTYVLLLVVGMPFALLLALQAGLFEFIPTIGPIAAGIAIVLAGLSEGPEMALWGVVVYILIQGVESNVLTPIVQEHTARLPPAFSLGMQLVLGALFGVLGIALAVPLSAAGKVIVTELYVRDALGGAAEERPMPERAGAKKAEG</sequence>
<dbReference type="GO" id="GO:0055085">
    <property type="term" value="P:transmembrane transport"/>
    <property type="evidence" value="ECO:0007669"/>
    <property type="project" value="TreeGrafter"/>
</dbReference>
<evidence type="ECO:0000256" key="5">
    <source>
        <dbReference type="ARBA" id="ARBA00023136"/>
    </source>
</evidence>
<accession>A0A964WS19</accession>
<evidence type="ECO:0000256" key="3">
    <source>
        <dbReference type="ARBA" id="ARBA00022692"/>
    </source>
</evidence>
<dbReference type="PANTHER" id="PTHR21716:SF62">
    <property type="entry name" value="TRANSPORT PROTEIN YDBI-RELATED"/>
    <property type="match status" value="1"/>
</dbReference>
<feature type="transmembrane region" description="Helical" evidence="6">
    <location>
        <begin position="146"/>
        <end position="169"/>
    </location>
</feature>
<keyword evidence="8" id="KW-1185">Reference proteome</keyword>
<evidence type="ECO:0000256" key="2">
    <source>
        <dbReference type="ARBA" id="ARBA00009773"/>
    </source>
</evidence>
<keyword evidence="3 6" id="KW-0812">Transmembrane</keyword>
<keyword evidence="5 6" id="KW-0472">Membrane</keyword>
<reference evidence="7" key="1">
    <citation type="submission" date="2019-03" db="EMBL/GenBank/DDBJ databases">
        <title>Afifella sp. nov., isolated from activated sludge.</title>
        <authorList>
            <person name="Li Q."/>
            <person name="Liu Y."/>
        </authorList>
    </citation>
    <scope>NUCLEOTIDE SEQUENCE</scope>
    <source>
        <strain evidence="7">L72</strain>
    </source>
</reference>
<feature type="transmembrane region" description="Helical" evidence="6">
    <location>
        <begin position="268"/>
        <end position="287"/>
    </location>
</feature>
<feature type="transmembrane region" description="Helical" evidence="6">
    <location>
        <begin position="70"/>
        <end position="90"/>
    </location>
</feature>
<feature type="transmembrane region" description="Helical" evidence="6">
    <location>
        <begin position="307"/>
        <end position="328"/>
    </location>
</feature>
<dbReference type="RefSeq" id="WP_161138846.1">
    <property type="nucleotide sequence ID" value="NZ_SPKJ01000003.1"/>
</dbReference>
<name>A0A964WS19_9HYPH</name>
<dbReference type="InterPro" id="IPR002549">
    <property type="entry name" value="AI-2E-like"/>
</dbReference>
<feature type="transmembrane region" description="Helical" evidence="6">
    <location>
        <begin position="12"/>
        <end position="32"/>
    </location>
</feature>
<comment type="subcellular location">
    <subcellularLocation>
        <location evidence="1">Membrane</location>
        <topology evidence="1">Multi-pass membrane protein</topology>
    </subcellularLocation>
</comment>
<dbReference type="AlphaFoldDB" id="A0A964WS19"/>
<evidence type="ECO:0000256" key="1">
    <source>
        <dbReference type="ARBA" id="ARBA00004141"/>
    </source>
</evidence>
<proteinExistence type="inferred from homology"/>
<dbReference type="Pfam" id="PF01594">
    <property type="entry name" value="AI-2E_transport"/>
    <property type="match status" value="1"/>
</dbReference>
<protein>
    <submittedName>
        <fullName evidence="7">AI-2E family transporter</fullName>
    </submittedName>
</protein>
<gene>
    <name evidence="7" type="ORF">E4O86_02055</name>
</gene>
<dbReference type="Proteomes" id="UP000773614">
    <property type="component" value="Unassembled WGS sequence"/>
</dbReference>
<evidence type="ECO:0000313" key="8">
    <source>
        <dbReference type="Proteomes" id="UP000773614"/>
    </source>
</evidence>
<feature type="transmembrane region" description="Helical" evidence="6">
    <location>
        <begin position="243"/>
        <end position="261"/>
    </location>
</feature>
<dbReference type="GO" id="GO:0016020">
    <property type="term" value="C:membrane"/>
    <property type="evidence" value="ECO:0007669"/>
    <property type="project" value="UniProtKB-SubCell"/>
</dbReference>
<dbReference type="OrthoDB" id="5761230at2"/>
<keyword evidence="4 6" id="KW-1133">Transmembrane helix</keyword>
<evidence type="ECO:0000313" key="7">
    <source>
        <dbReference type="EMBL" id="MYZ46504.1"/>
    </source>
</evidence>
<evidence type="ECO:0000256" key="6">
    <source>
        <dbReference type="SAM" id="Phobius"/>
    </source>
</evidence>
<dbReference type="PANTHER" id="PTHR21716">
    <property type="entry name" value="TRANSMEMBRANE PROTEIN"/>
    <property type="match status" value="1"/>
</dbReference>
<feature type="transmembrane region" description="Helical" evidence="6">
    <location>
        <begin position="210"/>
        <end position="237"/>
    </location>
</feature>
<comment type="caution">
    <text evidence="7">The sequence shown here is derived from an EMBL/GenBank/DDBJ whole genome shotgun (WGS) entry which is preliminary data.</text>
</comment>
<dbReference type="EMBL" id="SPKJ01000003">
    <property type="protein sequence ID" value="MYZ46504.1"/>
    <property type="molecule type" value="Genomic_DNA"/>
</dbReference>
<comment type="similarity">
    <text evidence="2">Belongs to the autoinducer-2 exporter (AI-2E) (TC 2.A.86) family.</text>
</comment>